<feature type="transmembrane region" description="Helical" evidence="2">
    <location>
        <begin position="268"/>
        <end position="285"/>
    </location>
</feature>
<dbReference type="Proteomes" id="UP000542674">
    <property type="component" value="Unassembled WGS sequence"/>
</dbReference>
<organism evidence="4 5">
    <name type="scientific">Saccharothrix violaceirubra</name>
    <dbReference type="NCBI Taxonomy" id="413306"/>
    <lineage>
        <taxon>Bacteria</taxon>
        <taxon>Bacillati</taxon>
        <taxon>Actinomycetota</taxon>
        <taxon>Actinomycetes</taxon>
        <taxon>Pseudonocardiales</taxon>
        <taxon>Pseudonocardiaceae</taxon>
        <taxon>Saccharothrix</taxon>
    </lineage>
</organism>
<dbReference type="RefSeq" id="WP_312865429.1">
    <property type="nucleotide sequence ID" value="NZ_BAABAI010000004.1"/>
</dbReference>
<keyword evidence="5" id="KW-1185">Reference proteome</keyword>
<evidence type="ECO:0000259" key="3">
    <source>
        <dbReference type="Pfam" id="PF04024"/>
    </source>
</evidence>
<reference evidence="4 5" key="1">
    <citation type="submission" date="2020-08" db="EMBL/GenBank/DDBJ databases">
        <title>Sequencing the genomes of 1000 actinobacteria strains.</title>
        <authorList>
            <person name="Klenk H.-P."/>
        </authorList>
    </citation>
    <scope>NUCLEOTIDE SEQUENCE [LARGE SCALE GENOMIC DNA]</scope>
    <source>
        <strain evidence="4 5">DSM 45084</strain>
    </source>
</reference>
<keyword evidence="2" id="KW-0812">Transmembrane</keyword>
<dbReference type="InterPro" id="IPR007168">
    <property type="entry name" value="Phageshock_PspC_N"/>
</dbReference>
<evidence type="ECO:0000256" key="2">
    <source>
        <dbReference type="SAM" id="Phobius"/>
    </source>
</evidence>
<dbReference type="Pfam" id="PF04024">
    <property type="entry name" value="PspC"/>
    <property type="match status" value="1"/>
</dbReference>
<dbReference type="AlphaFoldDB" id="A0A7W7SZ13"/>
<feature type="domain" description="Phage shock protein PspC N-terminal" evidence="3">
    <location>
        <begin position="21"/>
        <end position="74"/>
    </location>
</feature>
<feature type="transmembrane region" description="Helical" evidence="2">
    <location>
        <begin position="244"/>
        <end position="261"/>
    </location>
</feature>
<gene>
    <name evidence="4" type="ORF">F4559_000326</name>
</gene>
<evidence type="ECO:0000313" key="4">
    <source>
        <dbReference type="EMBL" id="MBB4962967.1"/>
    </source>
</evidence>
<keyword evidence="2" id="KW-0472">Membrane</keyword>
<comment type="caution">
    <text evidence="4">The sequence shown here is derived from an EMBL/GenBank/DDBJ whole genome shotgun (WGS) entry which is preliminary data.</text>
</comment>
<feature type="transmembrane region" description="Helical" evidence="2">
    <location>
        <begin position="51"/>
        <end position="74"/>
    </location>
</feature>
<evidence type="ECO:0000313" key="5">
    <source>
        <dbReference type="Proteomes" id="UP000542674"/>
    </source>
</evidence>
<protein>
    <submittedName>
        <fullName evidence="4">Phage shock protein PspC (Stress-responsive transcriptional regulator)</fullName>
    </submittedName>
</protein>
<feature type="region of interest" description="Disordered" evidence="1">
    <location>
        <begin position="144"/>
        <end position="177"/>
    </location>
</feature>
<sequence length="409" mass="42793">MSGNLSTAGVEETLKDFWASRPRRPQAGRKIAGVAAGIGERYRIDPVIVRIAFVAMALCNGAGFLIYLLGWLWLAQSDDQVSPAEALLGRGRSSTPTPLTILLGLAVFPATGFFVDGGFTMVAGVLLSVGGVYLLHRNRGALNRPAPTPEVTMDQSADGRTDRHATVPPTATPSGPPAWDPLGAAPFAWDLPEPTPAVVYEPPPPPVRRRRSRVGKVTFGLVMLVVAGSAIASDSAAWFTAPHVLGLVVAVLGLGLVVGAFRGGARGLIWLVVPLALAGVGMTSIDGSSFGSERIGDYRDTPTSIEQVQPRYDTNAGEVVVDLRELPTTGSVRTTVEVGVGTAQVFVPENADVTVTCAAELGSFDCLDHKQDGADREQRVVDSGADGPGGLKIELDVRAGVGEVMVTRG</sequence>
<evidence type="ECO:0000256" key="1">
    <source>
        <dbReference type="SAM" id="MobiDB-lite"/>
    </source>
</evidence>
<dbReference type="EMBL" id="JACHJS010000001">
    <property type="protein sequence ID" value="MBB4962967.1"/>
    <property type="molecule type" value="Genomic_DNA"/>
</dbReference>
<name>A0A7W7SZ13_9PSEU</name>
<keyword evidence="2" id="KW-1133">Transmembrane helix</keyword>
<accession>A0A7W7SZ13</accession>
<feature type="transmembrane region" description="Helical" evidence="2">
    <location>
        <begin position="217"/>
        <end position="238"/>
    </location>
</feature>
<proteinExistence type="predicted"/>
<feature type="transmembrane region" description="Helical" evidence="2">
    <location>
        <begin position="101"/>
        <end position="134"/>
    </location>
</feature>